<evidence type="ECO:0000313" key="1">
    <source>
        <dbReference type="EMBL" id="KAF9593835.1"/>
    </source>
</evidence>
<proteinExistence type="predicted"/>
<keyword evidence="2" id="KW-1185">Reference proteome</keyword>
<comment type="caution">
    <text evidence="1">The sequence shown here is derived from an EMBL/GenBank/DDBJ whole genome shotgun (WGS) entry which is preliminary data.</text>
</comment>
<protein>
    <submittedName>
        <fullName evidence="1">Uncharacterized protein</fullName>
    </submittedName>
</protein>
<evidence type="ECO:0000313" key="2">
    <source>
        <dbReference type="Proteomes" id="UP000631114"/>
    </source>
</evidence>
<organism evidence="1 2">
    <name type="scientific">Coptis chinensis</name>
    <dbReference type="NCBI Taxonomy" id="261450"/>
    <lineage>
        <taxon>Eukaryota</taxon>
        <taxon>Viridiplantae</taxon>
        <taxon>Streptophyta</taxon>
        <taxon>Embryophyta</taxon>
        <taxon>Tracheophyta</taxon>
        <taxon>Spermatophyta</taxon>
        <taxon>Magnoliopsida</taxon>
        <taxon>Ranunculales</taxon>
        <taxon>Ranunculaceae</taxon>
        <taxon>Coptidoideae</taxon>
        <taxon>Coptis</taxon>
    </lineage>
</organism>
<dbReference type="OrthoDB" id="308383at2759"/>
<sequence length="361" mass="39818">MLSNNESVDISPHFLDENLRLLALRYALDPSKQKHPITSAEMEQQQGRLYSLSTELQQRGTTLGSLAAEEPEEGPYNNINNGALEIAVKRCRHALIITWMVIMRSTKNWCNFSTPSRGISVEPDVAYPLSHEPLTDKQSLASLGRTENNIVISGEHDVCGQREPSSFFPGKCSSAVKASKTVPSIFDNGRLVHEDKSSTLNQSENLNRKIPVQNGCHTSQWRDVPSKHIRVGSCTNVEKPTKVLDASNVNVQVVEIAVKRFDGTHKAESLKEQQMSNAYSSCSAPAVTEITVEVNTAGSCTIDAGTDRFVNDHVVDEGSGIERCWSTDDEALRPSVLVTHSIYPKVADPHPVYPFDHRVAL</sequence>
<reference evidence="1 2" key="1">
    <citation type="submission" date="2020-10" db="EMBL/GenBank/DDBJ databases">
        <title>The Coptis chinensis genome and diversification of protoberbering-type alkaloids.</title>
        <authorList>
            <person name="Wang B."/>
            <person name="Shu S."/>
            <person name="Song C."/>
            <person name="Liu Y."/>
        </authorList>
    </citation>
    <scope>NUCLEOTIDE SEQUENCE [LARGE SCALE GENOMIC DNA]</scope>
    <source>
        <strain evidence="1">HL-2020</strain>
        <tissue evidence="1">Leaf</tissue>
    </source>
</reference>
<accession>A0A835H7P2</accession>
<dbReference type="Proteomes" id="UP000631114">
    <property type="component" value="Unassembled WGS sequence"/>
</dbReference>
<name>A0A835H7P2_9MAGN</name>
<dbReference type="AlphaFoldDB" id="A0A835H7P2"/>
<dbReference type="EMBL" id="JADFTS010000008">
    <property type="protein sequence ID" value="KAF9593835.1"/>
    <property type="molecule type" value="Genomic_DNA"/>
</dbReference>
<gene>
    <name evidence="1" type="ORF">IFM89_025620</name>
</gene>